<keyword evidence="4" id="KW-1185">Reference proteome</keyword>
<feature type="domain" description="MBG" evidence="2">
    <location>
        <begin position="172"/>
        <end position="240"/>
    </location>
</feature>
<dbReference type="Pfam" id="PF13585">
    <property type="entry name" value="CHU_C"/>
    <property type="match status" value="1"/>
</dbReference>
<dbReference type="InterPro" id="IPR026341">
    <property type="entry name" value="T9SS_type_B"/>
</dbReference>
<evidence type="ECO:0000259" key="2">
    <source>
        <dbReference type="Pfam" id="PF18676"/>
    </source>
</evidence>
<protein>
    <submittedName>
        <fullName evidence="3">Gliding motility-associated C-terminal domain-containing protein</fullName>
    </submittedName>
</protein>
<accession>A0A1G5WXL2</accession>
<dbReference type="NCBIfam" id="TIGR04131">
    <property type="entry name" value="Bac_Flav_CTERM"/>
    <property type="match status" value="1"/>
</dbReference>
<dbReference type="InterPro" id="IPR041286">
    <property type="entry name" value="MBG_2"/>
</dbReference>
<feature type="domain" description="MBG" evidence="2">
    <location>
        <begin position="98"/>
        <end position="164"/>
    </location>
</feature>
<organism evidence="3 4">
    <name type="scientific">Algoriphagus alkaliphilus</name>
    <dbReference type="NCBI Taxonomy" id="279824"/>
    <lineage>
        <taxon>Bacteria</taxon>
        <taxon>Pseudomonadati</taxon>
        <taxon>Bacteroidota</taxon>
        <taxon>Cytophagia</taxon>
        <taxon>Cytophagales</taxon>
        <taxon>Cyclobacteriaceae</taxon>
        <taxon>Algoriphagus</taxon>
    </lineage>
</organism>
<dbReference type="Proteomes" id="UP000198756">
    <property type="component" value="Unassembled WGS sequence"/>
</dbReference>
<name>A0A1G5WXL2_9BACT</name>
<evidence type="ECO:0000313" key="3">
    <source>
        <dbReference type="EMBL" id="SDA62772.1"/>
    </source>
</evidence>
<dbReference type="STRING" id="279824.SAMN03080617_01384"/>
<reference evidence="4" key="1">
    <citation type="submission" date="2016-10" db="EMBL/GenBank/DDBJ databases">
        <authorList>
            <person name="Varghese N."/>
            <person name="Submissions S."/>
        </authorList>
    </citation>
    <scope>NUCLEOTIDE SEQUENCE [LARGE SCALE GENOMIC DNA]</scope>
    <source>
        <strain evidence="4">DSM 22703</strain>
    </source>
</reference>
<proteinExistence type="predicted"/>
<evidence type="ECO:0000313" key="4">
    <source>
        <dbReference type="Proteomes" id="UP000198756"/>
    </source>
</evidence>
<dbReference type="AlphaFoldDB" id="A0A1G5WXL2"/>
<evidence type="ECO:0000259" key="1">
    <source>
        <dbReference type="Pfam" id="PF07532"/>
    </source>
</evidence>
<sequence>MEFFRFPQGLDFPSEMEKSYGDPDYTLGPEVDAHGISISYFALDTSVVKITGNQAMILKAGITTIYAKAIGHSVYNTNIPLEQTLTVSPAVLRISSKTDQSKFFGTDDPMLEYILEGFQYDDGSEVITGNLIRELGEQVGFYEILIGSLAAGGNYEIEYHGSHFQIFKKKIVVEAIEKQKIYGQDDPQLSFLVSGINPDEISVVLSGSLMRESGEKIGKYQIGQGNLQTDFNYELVFKESFLEIIPAELSLIFNPSEIVTEWSKLPALPKFVSALTQDGQILELGVTWQTNQLNLMEVGTCVLYGSVGLPQGIVNTEMLKAAQPLKILAKPAPEDVLLSNNRFEPGSPKSIQEIGKLSVIDKADVVHTLSLVKGTLDNSLFVLNGNSLSWKNTGDSKFKNQYSILVEALDRAGNVIQKQFQLKSEFVRLGDIEIFNSFSPDQDGINDSWGVPALSGIEGIRIQIFEKSGQLMHSTVNPSERWDGTFLGRHLLLGFDFIQNRRSEEGLFEPI</sequence>
<dbReference type="Pfam" id="PF07532">
    <property type="entry name" value="Big_4"/>
    <property type="match status" value="1"/>
</dbReference>
<dbReference type="Pfam" id="PF18676">
    <property type="entry name" value="MBG_2"/>
    <property type="match status" value="2"/>
</dbReference>
<dbReference type="EMBL" id="FMXE01000008">
    <property type="protein sequence ID" value="SDA62772.1"/>
    <property type="molecule type" value="Genomic_DNA"/>
</dbReference>
<dbReference type="InterPro" id="IPR011081">
    <property type="entry name" value="Big_4"/>
</dbReference>
<feature type="domain" description="Bacterial Ig-like" evidence="1">
    <location>
        <begin position="263"/>
        <end position="307"/>
    </location>
</feature>
<gene>
    <name evidence="3" type="ORF">SAMN03080617_01384</name>
</gene>